<organism evidence="1 2">
    <name type="scientific">Homoserinibacter gongjuensis</name>
    <dbReference type="NCBI Taxonomy" id="1162968"/>
    <lineage>
        <taxon>Bacteria</taxon>
        <taxon>Bacillati</taxon>
        <taxon>Actinomycetota</taxon>
        <taxon>Actinomycetes</taxon>
        <taxon>Micrococcales</taxon>
        <taxon>Microbacteriaceae</taxon>
        <taxon>Homoserinibacter</taxon>
    </lineage>
</organism>
<reference evidence="2" key="1">
    <citation type="journal article" date="2019" name="Int. J. Syst. Evol. Microbiol.">
        <title>The Global Catalogue of Microorganisms (GCM) 10K type strain sequencing project: providing services to taxonomists for standard genome sequencing and annotation.</title>
        <authorList>
            <consortium name="The Broad Institute Genomics Platform"/>
            <consortium name="The Broad Institute Genome Sequencing Center for Infectious Disease"/>
            <person name="Wu L."/>
            <person name="Ma J."/>
        </authorList>
    </citation>
    <scope>NUCLEOTIDE SEQUENCE [LARGE SCALE GENOMIC DNA]</scope>
    <source>
        <strain evidence="2">NBRC 108755</strain>
    </source>
</reference>
<evidence type="ECO:0008006" key="3">
    <source>
        <dbReference type="Google" id="ProtNLM"/>
    </source>
</evidence>
<accession>A0ABQ6JXT4</accession>
<name>A0ABQ6JXT4_9MICO</name>
<protein>
    <recommendedName>
        <fullName evidence="3">AbiEi antitoxin C-terminal domain-containing protein</fullName>
    </recommendedName>
</protein>
<gene>
    <name evidence="1" type="ORF">GCM10025869_30110</name>
</gene>
<evidence type="ECO:0000313" key="2">
    <source>
        <dbReference type="Proteomes" id="UP001157069"/>
    </source>
</evidence>
<proteinExistence type="predicted"/>
<keyword evidence="2" id="KW-1185">Reference proteome</keyword>
<comment type="caution">
    <text evidence="1">The sequence shown here is derived from an EMBL/GenBank/DDBJ whole genome shotgun (WGS) entry which is preliminary data.</text>
</comment>
<evidence type="ECO:0000313" key="1">
    <source>
        <dbReference type="EMBL" id="GMA92482.1"/>
    </source>
</evidence>
<dbReference type="EMBL" id="BSVA01000001">
    <property type="protein sequence ID" value="GMA92482.1"/>
    <property type="molecule type" value="Genomic_DNA"/>
</dbReference>
<dbReference type="Proteomes" id="UP001157069">
    <property type="component" value="Unassembled WGS sequence"/>
</dbReference>
<dbReference type="RefSeq" id="WP_284301232.1">
    <property type="nucleotide sequence ID" value="NZ_BSVA01000001.1"/>
</dbReference>
<sequence>MAPFPLIDDLPEVELQAVLLDGEAYRLGEGYVPIGVAPVPATRAVAALGTRTPRLVAALGTAAWIWGATPHPPARGEFLVDLAARWRPPFGGGPLVIESRLRSGDVVRWGEASVTSPLRTAVDLARFRTHFGEHEAAVMRRLAEIGGFEVDAALHAMNRGRNLAGKRAAGERLRAALSPS</sequence>